<dbReference type="EMBL" id="NZBU01000012">
    <property type="protein sequence ID" value="MAG22454.1"/>
    <property type="molecule type" value="Genomic_DNA"/>
</dbReference>
<evidence type="ECO:0000313" key="2">
    <source>
        <dbReference type="EMBL" id="MAG22454.1"/>
    </source>
</evidence>
<dbReference type="Gene3D" id="2.170.130.30">
    <property type="match status" value="1"/>
</dbReference>
<dbReference type="Proteomes" id="UP000226592">
    <property type="component" value="Unassembled WGS sequence"/>
</dbReference>
<sequence>MIGKRIFFALLIGLLLLTAGCVQQEEAPQENNGVQGSSTVVLTVKYLDAEGNTIAEKAISTPKGVNAWILMKDNMDVDFEEFSFGPMVKGIEGTPSPEGHYLALYVNGEYATQGVNGYFIQEDTLMEWKTEAIDSFGLE</sequence>
<reference evidence="3" key="1">
    <citation type="submission" date="2017-09" db="EMBL/GenBank/DDBJ databases">
        <title>The Reconstruction of 2,631 Draft Metagenome-Assembled Genomes from the Global Oceans.</title>
        <authorList>
            <person name="Tully B.J."/>
            <person name="Graham E.D."/>
            <person name="Heidelberg J.F."/>
        </authorList>
    </citation>
    <scope>NUCLEOTIDE SEQUENCE [LARGE SCALE GENOMIC DNA]</scope>
</reference>
<evidence type="ECO:0000259" key="1">
    <source>
        <dbReference type="Pfam" id="PF14478"/>
    </source>
</evidence>
<comment type="caution">
    <text evidence="2">The sequence shown here is derived from an EMBL/GenBank/DDBJ whole genome shotgun (WGS) entry which is preliminary data.</text>
</comment>
<dbReference type="Pfam" id="PF14478">
    <property type="entry name" value="DUF4430"/>
    <property type="match status" value="1"/>
</dbReference>
<dbReference type="InterPro" id="IPR027954">
    <property type="entry name" value="Transcobalamin-like_C"/>
</dbReference>
<accession>A0A2D6M213</accession>
<protein>
    <recommendedName>
        <fullName evidence="1">Transcobalamin-like C-terminal domain-containing protein</fullName>
    </recommendedName>
</protein>
<name>A0A2D6M213_9ARCH</name>
<dbReference type="PROSITE" id="PS51257">
    <property type="entry name" value="PROKAR_LIPOPROTEIN"/>
    <property type="match status" value="1"/>
</dbReference>
<organism evidence="2 3">
    <name type="scientific">Candidatus Iainarchaeum sp</name>
    <dbReference type="NCBI Taxonomy" id="3101447"/>
    <lineage>
        <taxon>Archaea</taxon>
        <taxon>Candidatus Iainarchaeota</taxon>
        <taxon>Candidatus Iainarchaeia</taxon>
        <taxon>Candidatus Iainarchaeales</taxon>
        <taxon>Candidatus Iainarchaeaceae</taxon>
        <taxon>Candidatus Iainarchaeum</taxon>
    </lineage>
</organism>
<proteinExistence type="predicted"/>
<feature type="domain" description="Transcobalamin-like C-terminal" evidence="1">
    <location>
        <begin position="70"/>
        <end position="131"/>
    </location>
</feature>
<dbReference type="AlphaFoldDB" id="A0A2D6M213"/>
<gene>
    <name evidence="2" type="ORF">CL943_04100</name>
</gene>
<evidence type="ECO:0000313" key="3">
    <source>
        <dbReference type="Proteomes" id="UP000226592"/>
    </source>
</evidence>